<dbReference type="AlphaFoldDB" id="A0A1A8XMC9"/>
<evidence type="ECO:0000313" key="1">
    <source>
        <dbReference type="EMBL" id="SBT05816.1"/>
    </source>
</evidence>
<organism evidence="1 2">
    <name type="scientific">Candidatus Propionivibrio aalborgensis</name>
    <dbReference type="NCBI Taxonomy" id="1860101"/>
    <lineage>
        <taxon>Bacteria</taxon>
        <taxon>Pseudomonadati</taxon>
        <taxon>Pseudomonadota</taxon>
        <taxon>Betaproteobacteria</taxon>
        <taxon>Rhodocyclales</taxon>
        <taxon>Rhodocyclaceae</taxon>
        <taxon>Propionivibrio</taxon>
    </lineage>
</organism>
<accession>A0A1A8XMC9</accession>
<dbReference type="EMBL" id="FLQY01000077">
    <property type="protein sequence ID" value="SBT05816.1"/>
    <property type="molecule type" value="Genomic_DNA"/>
</dbReference>
<gene>
    <name evidence="1" type="ORF">PROAA_1680010</name>
</gene>
<name>A0A1A8XMC9_9RHOO</name>
<dbReference type="RefSeq" id="WP_186410290.1">
    <property type="nucleotide sequence ID" value="NZ_FLQY01000077.1"/>
</dbReference>
<protein>
    <submittedName>
        <fullName evidence="1">Uncharacterized protein</fullName>
    </submittedName>
</protein>
<evidence type="ECO:0000313" key="2">
    <source>
        <dbReference type="Proteomes" id="UP000199600"/>
    </source>
</evidence>
<sequence>MLPSTRHPEARSAATFKVLDALFGSGGEKLDSIHPETGSGRIAPRTSEIGHRYAHAQGSPILESGRTAKVRFGRRRSYVTQLR</sequence>
<dbReference type="Proteomes" id="UP000199600">
    <property type="component" value="Unassembled WGS sequence"/>
</dbReference>
<reference evidence="1 2" key="1">
    <citation type="submission" date="2016-06" db="EMBL/GenBank/DDBJ databases">
        <authorList>
            <person name="Kjaerup R.B."/>
            <person name="Dalgaard T.S."/>
            <person name="Juul-Madsen H.R."/>
        </authorList>
    </citation>
    <scope>NUCLEOTIDE SEQUENCE [LARGE SCALE GENOMIC DNA]</scope>
    <source>
        <strain evidence="1">2</strain>
    </source>
</reference>
<proteinExistence type="predicted"/>
<keyword evidence="2" id="KW-1185">Reference proteome</keyword>